<reference evidence="2" key="1">
    <citation type="journal article" date="2012" name="J. Bacteriol.">
        <title>Genome sequence of the haloalkaliphilic methanotrophic bacterium Methylomicrobium alcaliphilum 20Z.</title>
        <authorList>
            <person name="Vuilleumier S."/>
            <person name="Khmelenina V.N."/>
            <person name="Bringel F."/>
            <person name="Reshetnikov A.S."/>
            <person name="Lajus A."/>
            <person name="Mangenot S."/>
            <person name="Rouy Z."/>
            <person name="Op den Camp H.J."/>
            <person name="Jetten M.S."/>
            <person name="Dispirito A.A."/>
            <person name="Dunfield P."/>
            <person name="Klotz M.G."/>
            <person name="Semrau J.D."/>
            <person name="Stein L.Y."/>
            <person name="Barbe V."/>
            <person name="Medigue C."/>
            <person name="Trotsenko Y.A."/>
            <person name="Kalyuzhnaya M.G."/>
        </authorList>
    </citation>
    <scope>NUCLEOTIDE SEQUENCE [LARGE SCALE GENOMIC DNA]</scope>
    <source>
        <strain evidence="2">DSM 19304 / NCIMB 14124 / VKM B-2133 / 20Z</strain>
    </source>
</reference>
<proteinExistence type="predicted"/>
<protein>
    <submittedName>
        <fullName evidence="1">Uncharacterized protein</fullName>
    </submittedName>
</protein>
<evidence type="ECO:0000313" key="1">
    <source>
        <dbReference type="EMBL" id="CCE21738.1"/>
    </source>
</evidence>
<dbReference type="PATRIC" id="fig|271065.3.peg.36"/>
<organism evidence="1 2">
    <name type="scientific">Methylotuvimicrobium alcaliphilum (strain DSM 19304 / NCIMB 14124 / VKM B-2133 / 20Z)</name>
    <name type="common">Methylomicrobium alcaliphilum</name>
    <dbReference type="NCBI Taxonomy" id="1091494"/>
    <lineage>
        <taxon>Bacteria</taxon>
        <taxon>Pseudomonadati</taxon>
        <taxon>Pseudomonadota</taxon>
        <taxon>Gammaproteobacteria</taxon>
        <taxon>Methylococcales</taxon>
        <taxon>Methylococcaceae</taxon>
        <taxon>Methylotuvimicrobium</taxon>
    </lineage>
</organism>
<dbReference type="KEGG" id="mah:MEALZ_0034"/>
<evidence type="ECO:0000313" key="2">
    <source>
        <dbReference type="Proteomes" id="UP000008315"/>
    </source>
</evidence>
<dbReference type="AlphaFoldDB" id="G4STR6"/>
<dbReference type="STRING" id="1091494.MEALZ_0034"/>
<dbReference type="EMBL" id="FO082060">
    <property type="protein sequence ID" value="CCE21738.1"/>
    <property type="molecule type" value="Genomic_DNA"/>
</dbReference>
<keyword evidence="2" id="KW-1185">Reference proteome</keyword>
<gene>
    <name evidence="1" type="ordered locus">MEALZ_0034</name>
</gene>
<sequence length="101" mass="11028">MVRVFFDALITVDFSTLEPSTLIDPVLAEELRPIAWVLVSVFLDALINVDFSIFEPSANAEDETAAVKANASSEVDNVFMWFLLGGFKVRGQCNRASGLSA</sequence>
<dbReference type="Proteomes" id="UP000008315">
    <property type="component" value="Chromosome"/>
</dbReference>
<dbReference type="HOGENOM" id="CLU_174728_0_0_6"/>
<accession>G4STR6</accession>
<name>G4STR6_META2</name>